<protein>
    <submittedName>
        <fullName evidence="7">Extracellular solute-binding protein</fullName>
    </submittedName>
</protein>
<evidence type="ECO:0000313" key="7">
    <source>
        <dbReference type="EMBL" id="MCE5168698.1"/>
    </source>
</evidence>
<gene>
    <name evidence="7" type="ORF">LQV63_05150</name>
</gene>
<evidence type="ECO:0000256" key="6">
    <source>
        <dbReference type="SAM" id="SignalP"/>
    </source>
</evidence>
<evidence type="ECO:0000256" key="5">
    <source>
        <dbReference type="ARBA" id="ARBA00023288"/>
    </source>
</evidence>
<feature type="signal peptide" evidence="6">
    <location>
        <begin position="1"/>
        <end position="27"/>
    </location>
</feature>
<feature type="chain" id="PRO_5047528396" evidence="6">
    <location>
        <begin position="28"/>
        <end position="499"/>
    </location>
</feature>
<dbReference type="InterPro" id="IPR006059">
    <property type="entry name" value="SBP"/>
</dbReference>
<proteinExistence type="predicted"/>
<evidence type="ECO:0000256" key="3">
    <source>
        <dbReference type="ARBA" id="ARBA00023136"/>
    </source>
</evidence>
<keyword evidence="2 6" id="KW-0732">Signal</keyword>
<dbReference type="Proteomes" id="UP001199916">
    <property type="component" value="Unassembled WGS sequence"/>
</dbReference>
<evidence type="ECO:0000313" key="8">
    <source>
        <dbReference type="Proteomes" id="UP001199916"/>
    </source>
</evidence>
<keyword evidence="8" id="KW-1185">Reference proteome</keyword>
<evidence type="ECO:0000256" key="1">
    <source>
        <dbReference type="ARBA" id="ARBA00022475"/>
    </source>
</evidence>
<dbReference type="Pfam" id="PF01547">
    <property type="entry name" value="SBP_bac_1"/>
    <property type="match status" value="1"/>
</dbReference>
<dbReference type="RefSeq" id="WP_233695888.1">
    <property type="nucleotide sequence ID" value="NZ_JAJNBZ010000002.1"/>
</dbReference>
<evidence type="ECO:0000256" key="4">
    <source>
        <dbReference type="ARBA" id="ARBA00023139"/>
    </source>
</evidence>
<sequence length="499" mass="56672">MKKWLKTTFLLTLAGSLLMTACGNNNASDNGGVTNIKTQVINYAPEFIGPDNPLWQEFEKRTNTKLNITWLSPTTAEDKINVMLASGDLPDLTYVETLDNSQLRKMIDQGVFWDLTELLKEYPNLNREEFEVMWRDSKINGKNYGVPRYYPAYGGGIFPMFRKDWLDKLQLQVPANVDEFREVLKAFKTMDPNGNGQADEVPYATTPASLGFLYNVFNETQGSWKLKDGKLVPIITEDASRDALLYIKQLFDDGLLPPDFAIMKFSQVTDLIRSGKAGGVGYSMNQAWIHTEFIRKTDPNADLIPLASIENKAGVKYTPSGVPYYGVFLIPKKVPEDKVKKILSFLDYGYGPEGNTLAFYGVKDVHYKEDNGNKIPTDQAKKDMVGDGNMASIFHLVSDDMAISAIGMPDDFYKRNVDIVTERKKVDVPQPDRGLFSEKFNRYFPDIQKKVDDMRTKVIIGKETIEAYDKLIEQLRNDAQLKEITDEMNEYYAKRQAEL</sequence>
<accession>A0ABS8YE33</accession>
<dbReference type="PROSITE" id="PS51257">
    <property type="entry name" value="PROKAR_LIPOPROTEIN"/>
    <property type="match status" value="1"/>
</dbReference>
<dbReference type="SUPFAM" id="SSF53850">
    <property type="entry name" value="Periplasmic binding protein-like II"/>
    <property type="match status" value="1"/>
</dbReference>
<evidence type="ECO:0000256" key="2">
    <source>
        <dbReference type="ARBA" id="ARBA00022729"/>
    </source>
</evidence>
<reference evidence="7 8" key="1">
    <citation type="submission" date="2021-11" db="EMBL/GenBank/DDBJ databases">
        <title>Draft genome sequence of Paenibacillus profundus YoMME, a new Gram-positive bacteria with exoelectrogenic properties.</title>
        <authorList>
            <person name="Hubenova Y."/>
            <person name="Hubenova E."/>
            <person name="Manasiev Y."/>
            <person name="Peykov S."/>
            <person name="Mitov M."/>
        </authorList>
    </citation>
    <scope>NUCLEOTIDE SEQUENCE [LARGE SCALE GENOMIC DNA]</scope>
    <source>
        <strain evidence="7 8">YoMME</strain>
    </source>
</reference>
<dbReference type="Gene3D" id="3.40.190.10">
    <property type="entry name" value="Periplasmic binding protein-like II"/>
    <property type="match status" value="2"/>
</dbReference>
<keyword evidence="4" id="KW-0564">Palmitate</keyword>
<name>A0ABS8YE33_9BACL</name>
<dbReference type="InterPro" id="IPR050490">
    <property type="entry name" value="Bact_solute-bd_prot1"/>
</dbReference>
<comment type="caution">
    <text evidence="7">The sequence shown here is derived from an EMBL/GenBank/DDBJ whole genome shotgun (WGS) entry which is preliminary data.</text>
</comment>
<dbReference type="EMBL" id="JAJNBZ010000002">
    <property type="protein sequence ID" value="MCE5168698.1"/>
    <property type="molecule type" value="Genomic_DNA"/>
</dbReference>
<organism evidence="7 8">
    <name type="scientific">Paenibacillus profundus</name>
    <dbReference type="NCBI Taxonomy" id="1173085"/>
    <lineage>
        <taxon>Bacteria</taxon>
        <taxon>Bacillati</taxon>
        <taxon>Bacillota</taxon>
        <taxon>Bacilli</taxon>
        <taxon>Bacillales</taxon>
        <taxon>Paenibacillaceae</taxon>
        <taxon>Paenibacillus</taxon>
    </lineage>
</organism>
<dbReference type="PANTHER" id="PTHR43649">
    <property type="entry name" value="ARABINOSE-BINDING PROTEIN-RELATED"/>
    <property type="match status" value="1"/>
</dbReference>
<keyword evidence="1" id="KW-1003">Cell membrane</keyword>
<keyword evidence="5" id="KW-0449">Lipoprotein</keyword>
<keyword evidence="3" id="KW-0472">Membrane</keyword>
<dbReference type="PANTHER" id="PTHR43649:SF33">
    <property type="entry name" value="POLYGALACTURONAN_RHAMNOGALACTURONAN-BINDING PROTEIN YTCQ"/>
    <property type="match status" value="1"/>
</dbReference>